<dbReference type="RefSeq" id="WP_189060689.1">
    <property type="nucleotide sequence ID" value="NZ_BMMK01000027.1"/>
</dbReference>
<dbReference type="Proteomes" id="UP000637578">
    <property type="component" value="Unassembled WGS sequence"/>
</dbReference>
<protein>
    <submittedName>
        <fullName evidence="2">Dienelactone hydrolase</fullName>
    </submittedName>
</protein>
<evidence type="ECO:0000259" key="1">
    <source>
        <dbReference type="Pfam" id="PF01738"/>
    </source>
</evidence>
<gene>
    <name evidence="2" type="ORF">GCM10012275_48180</name>
</gene>
<reference evidence="2" key="1">
    <citation type="journal article" date="2014" name="Int. J. Syst. Evol. Microbiol.">
        <title>Complete genome sequence of Corynebacterium casei LMG S-19264T (=DSM 44701T), isolated from a smear-ripened cheese.</title>
        <authorList>
            <consortium name="US DOE Joint Genome Institute (JGI-PGF)"/>
            <person name="Walter F."/>
            <person name="Albersmeier A."/>
            <person name="Kalinowski J."/>
            <person name="Ruckert C."/>
        </authorList>
    </citation>
    <scope>NUCLEOTIDE SEQUENCE</scope>
    <source>
        <strain evidence="2">CGMCC 4.5737</strain>
    </source>
</reference>
<dbReference type="Gene3D" id="3.40.50.1820">
    <property type="entry name" value="alpha/beta hydrolase"/>
    <property type="match status" value="1"/>
</dbReference>
<dbReference type="SUPFAM" id="SSF53474">
    <property type="entry name" value="alpha/beta-Hydrolases"/>
    <property type="match status" value="1"/>
</dbReference>
<evidence type="ECO:0000313" key="2">
    <source>
        <dbReference type="EMBL" id="GGM72011.1"/>
    </source>
</evidence>
<name>A0A8J3CII9_9PSEU</name>
<keyword evidence="3" id="KW-1185">Reference proteome</keyword>
<evidence type="ECO:0000313" key="3">
    <source>
        <dbReference type="Proteomes" id="UP000637578"/>
    </source>
</evidence>
<feature type="domain" description="Dienelactone hydrolase" evidence="1">
    <location>
        <begin position="3"/>
        <end position="180"/>
    </location>
</feature>
<organism evidence="2 3">
    <name type="scientific">Longimycelium tulufanense</name>
    <dbReference type="NCBI Taxonomy" id="907463"/>
    <lineage>
        <taxon>Bacteria</taxon>
        <taxon>Bacillati</taxon>
        <taxon>Actinomycetota</taxon>
        <taxon>Actinomycetes</taxon>
        <taxon>Pseudonocardiales</taxon>
        <taxon>Pseudonocardiaceae</taxon>
        <taxon>Longimycelium</taxon>
    </lineage>
</organism>
<accession>A0A8J3CII9</accession>
<dbReference type="PANTHER" id="PTHR46623">
    <property type="entry name" value="CARBOXYMETHYLENEBUTENOLIDASE-RELATED"/>
    <property type="match status" value="1"/>
</dbReference>
<reference evidence="2" key="2">
    <citation type="submission" date="2020-09" db="EMBL/GenBank/DDBJ databases">
        <authorList>
            <person name="Sun Q."/>
            <person name="Zhou Y."/>
        </authorList>
    </citation>
    <scope>NUCLEOTIDE SEQUENCE</scope>
    <source>
        <strain evidence="2">CGMCC 4.5737</strain>
    </source>
</reference>
<sequence>MRILLLHSAYGIRPAVAATADLLRLAGYVVHVPDLYEGKPVASPEHGLALRDEIGMAELYRRAAREAAATGPITVYLGLSLGAWLGQELANRDPCAAGLIMLHGFGPAPRSPRPGMAVQLHLAECDAREVAADLREWQRDMTRAGLRAETFRYPRAGHLYTDHELDDYDAPASSLTWRRIRFLLSYLCAAAY</sequence>
<comment type="caution">
    <text evidence="2">The sequence shown here is derived from an EMBL/GenBank/DDBJ whole genome shotgun (WGS) entry which is preliminary data.</text>
</comment>
<dbReference type="EMBL" id="BMMK01000027">
    <property type="protein sequence ID" value="GGM72011.1"/>
    <property type="molecule type" value="Genomic_DNA"/>
</dbReference>
<dbReference type="InterPro" id="IPR002925">
    <property type="entry name" value="Dienelactn_hydro"/>
</dbReference>
<dbReference type="InterPro" id="IPR029058">
    <property type="entry name" value="AB_hydrolase_fold"/>
</dbReference>
<dbReference type="GO" id="GO:0016787">
    <property type="term" value="F:hydrolase activity"/>
    <property type="evidence" value="ECO:0007669"/>
    <property type="project" value="UniProtKB-KW"/>
</dbReference>
<proteinExistence type="predicted"/>
<dbReference type="InterPro" id="IPR051049">
    <property type="entry name" value="Dienelactone_hydrolase-like"/>
</dbReference>
<keyword evidence="2" id="KW-0378">Hydrolase</keyword>
<dbReference type="Pfam" id="PF01738">
    <property type="entry name" value="DLH"/>
    <property type="match status" value="1"/>
</dbReference>
<dbReference type="PANTHER" id="PTHR46623:SF6">
    <property type="entry name" value="ALPHA_BETA-HYDROLASES SUPERFAMILY PROTEIN"/>
    <property type="match status" value="1"/>
</dbReference>
<dbReference type="AlphaFoldDB" id="A0A8J3CII9"/>